<organism evidence="2 3">
    <name type="scientific">Actinophytocola xinjiangensis</name>
    <dbReference type="NCBI Taxonomy" id="485602"/>
    <lineage>
        <taxon>Bacteria</taxon>
        <taxon>Bacillati</taxon>
        <taxon>Actinomycetota</taxon>
        <taxon>Actinomycetes</taxon>
        <taxon>Pseudonocardiales</taxon>
        <taxon>Pseudonocardiaceae</taxon>
    </lineage>
</organism>
<gene>
    <name evidence="2" type="ORF">BLA60_00405</name>
</gene>
<dbReference type="AlphaFoldDB" id="A0A7Z1AZN8"/>
<dbReference type="Proteomes" id="UP000185696">
    <property type="component" value="Unassembled WGS sequence"/>
</dbReference>
<feature type="transmembrane region" description="Helical" evidence="1">
    <location>
        <begin position="12"/>
        <end position="32"/>
    </location>
</feature>
<keyword evidence="1" id="KW-0472">Membrane</keyword>
<comment type="caution">
    <text evidence="2">The sequence shown here is derived from an EMBL/GenBank/DDBJ whole genome shotgun (WGS) entry which is preliminary data.</text>
</comment>
<proteinExistence type="predicted"/>
<sequence>MVRPDRRAATRGQMFTLVTFGVTTVIAVFGVIATGTPIGVWGVVGVLCLLGFVLELLGLRAEIAFGPALAADDEHVWVRTGGFLRPASVRLDWSEVQGIALHTWHGRRKATARYLTFGLTDTVSKELSGALDGAQDRRMRRLAITFGSPIAISEQYKDTSLDETVRDLRSLAGEHVRFTKN</sequence>
<reference evidence="2 3" key="1">
    <citation type="submission" date="2016-12" db="EMBL/GenBank/DDBJ databases">
        <title>The draft genome sequence of Actinophytocola xinjiangensis.</title>
        <authorList>
            <person name="Wang W."/>
            <person name="Yuan L."/>
        </authorList>
    </citation>
    <scope>NUCLEOTIDE SEQUENCE [LARGE SCALE GENOMIC DNA]</scope>
    <source>
        <strain evidence="2 3">CGMCC 4.4663</strain>
    </source>
</reference>
<evidence type="ECO:0000313" key="3">
    <source>
        <dbReference type="Proteomes" id="UP000185696"/>
    </source>
</evidence>
<keyword evidence="1" id="KW-0812">Transmembrane</keyword>
<evidence type="ECO:0000256" key="1">
    <source>
        <dbReference type="SAM" id="Phobius"/>
    </source>
</evidence>
<protein>
    <submittedName>
        <fullName evidence="2">Uncharacterized protein</fullName>
    </submittedName>
</protein>
<evidence type="ECO:0000313" key="2">
    <source>
        <dbReference type="EMBL" id="OLF13704.1"/>
    </source>
</evidence>
<dbReference type="EMBL" id="MSIF01000001">
    <property type="protein sequence ID" value="OLF13704.1"/>
    <property type="molecule type" value="Genomic_DNA"/>
</dbReference>
<feature type="transmembrane region" description="Helical" evidence="1">
    <location>
        <begin position="38"/>
        <end position="59"/>
    </location>
</feature>
<keyword evidence="3" id="KW-1185">Reference proteome</keyword>
<keyword evidence="1" id="KW-1133">Transmembrane helix</keyword>
<name>A0A7Z1AZN8_9PSEU</name>
<accession>A0A7Z1AZN8</accession>